<dbReference type="InterPro" id="IPR000086">
    <property type="entry name" value="NUDIX_hydrolase_dom"/>
</dbReference>
<dbReference type="InterPro" id="IPR020084">
    <property type="entry name" value="NUDIX_hydrolase_CS"/>
</dbReference>
<evidence type="ECO:0000313" key="6">
    <source>
        <dbReference type="EMBL" id="MDQ0533417.1"/>
    </source>
</evidence>
<keyword evidence="7" id="KW-1185">Reference proteome</keyword>
<dbReference type="PRINTS" id="PR00502">
    <property type="entry name" value="NUDIXFAMILY"/>
</dbReference>
<dbReference type="Gene3D" id="3.90.79.10">
    <property type="entry name" value="Nucleoside Triphosphate Pyrophosphohydrolase"/>
    <property type="match status" value="1"/>
</dbReference>
<dbReference type="RefSeq" id="WP_209981391.1">
    <property type="nucleotide sequence ID" value="NZ_JAGINO010000006.1"/>
</dbReference>
<dbReference type="InterPro" id="IPR015797">
    <property type="entry name" value="NUDIX_hydrolase-like_dom_sf"/>
</dbReference>
<feature type="domain" description="Nudix hydrolase" evidence="5">
    <location>
        <begin position="14"/>
        <end position="148"/>
    </location>
</feature>
<protein>
    <submittedName>
        <fullName evidence="6">ADP-ribose pyrophosphatase YjhB (NUDIX family)</fullName>
    </submittedName>
</protein>
<dbReference type="EMBL" id="JAUSVU010000006">
    <property type="protein sequence ID" value="MDQ0533417.1"/>
    <property type="molecule type" value="Genomic_DNA"/>
</dbReference>
<comment type="caution">
    <text evidence="6">The sequence shown here is derived from an EMBL/GenBank/DDBJ whole genome shotgun (WGS) entry which is preliminary data.</text>
</comment>
<evidence type="ECO:0000256" key="3">
    <source>
        <dbReference type="RuleBase" id="RU003476"/>
    </source>
</evidence>
<proteinExistence type="inferred from homology"/>
<evidence type="ECO:0000313" key="7">
    <source>
        <dbReference type="Proteomes" id="UP001244552"/>
    </source>
</evidence>
<gene>
    <name evidence="6" type="ORF">QO018_002268</name>
</gene>
<feature type="compositionally biased region" description="Pro residues" evidence="4">
    <location>
        <begin position="150"/>
        <end position="164"/>
    </location>
</feature>
<dbReference type="InterPro" id="IPR020476">
    <property type="entry name" value="Nudix_hydrolase"/>
</dbReference>
<comment type="similarity">
    <text evidence="3">Belongs to the Nudix hydrolase family.</text>
</comment>
<organism evidence="6 7">
    <name type="scientific">Azospirillum picis</name>
    <dbReference type="NCBI Taxonomy" id="488438"/>
    <lineage>
        <taxon>Bacteria</taxon>
        <taxon>Pseudomonadati</taxon>
        <taxon>Pseudomonadota</taxon>
        <taxon>Alphaproteobacteria</taxon>
        <taxon>Rhodospirillales</taxon>
        <taxon>Azospirillaceae</taxon>
        <taxon>Azospirillum</taxon>
    </lineage>
</organism>
<accession>A0ABU0MJ44</accession>
<dbReference type="PROSITE" id="PS51462">
    <property type="entry name" value="NUDIX"/>
    <property type="match status" value="1"/>
</dbReference>
<dbReference type="SUPFAM" id="SSF55811">
    <property type="entry name" value="Nudix"/>
    <property type="match status" value="1"/>
</dbReference>
<name>A0ABU0MJ44_9PROT</name>
<keyword evidence="2 3" id="KW-0378">Hydrolase</keyword>
<dbReference type="PANTHER" id="PTHR43736:SF1">
    <property type="entry name" value="DIHYDRONEOPTERIN TRIPHOSPHATE DIPHOSPHATASE"/>
    <property type="match status" value="1"/>
</dbReference>
<reference evidence="6 7" key="1">
    <citation type="submission" date="2023-07" db="EMBL/GenBank/DDBJ databases">
        <title>Genomic Encyclopedia of Type Strains, Phase IV (KMG-IV): sequencing the most valuable type-strain genomes for metagenomic binning, comparative biology and taxonomic classification.</title>
        <authorList>
            <person name="Goeker M."/>
        </authorList>
    </citation>
    <scope>NUCLEOTIDE SEQUENCE [LARGE SCALE GENOMIC DNA]</scope>
    <source>
        <strain evidence="6 7">DSM 19922</strain>
    </source>
</reference>
<feature type="region of interest" description="Disordered" evidence="4">
    <location>
        <begin position="144"/>
        <end position="164"/>
    </location>
</feature>
<sequence>MTTPPADRSSREYPDRPWVGVGVVVWRGDRVLLIRRGKAPRLGQWSLPGGAQSVGETVFETAVREVREETGLEVVPTGIVTVVDAITPDAEGRVHFHYTLVEVAAESADGDAVCADDALEACWATADEAAELTEWDETRRVILLSASQRPSPPPPAPGTPAPSR</sequence>
<comment type="cofactor">
    <cofactor evidence="1">
        <name>Mg(2+)</name>
        <dbReference type="ChEBI" id="CHEBI:18420"/>
    </cofactor>
</comment>
<dbReference type="Proteomes" id="UP001244552">
    <property type="component" value="Unassembled WGS sequence"/>
</dbReference>
<evidence type="ECO:0000256" key="4">
    <source>
        <dbReference type="SAM" id="MobiDB-lite"/>
    </source>
</evidence>
<evidence type="ECO:0000256" key="2">
    <source>
        <dbReference type="ARBA" id="ARBA00022801"/>
    </source>
</evidence>
<evidence type="ECO:0000256" key="1">
    <source>
        <dbReference type="ARBA" id="ARBA00001946"/>
    </source>
</evidence>
<dbReference type="PANTHER" id="PTHR43736">
    <property type="entry name" value="ADP-RIBOSE PYROPHOSPHATASE"/>
    <property type="match status" value="1"/>
</dbReference>
<dbReference type="PROSITE" id="PS00893">
    <property type="entry name" value="NUDIX_BOX"/>
    <property type="match status" value="1"/>
</dbReference>
<dbReference type="Pfam" id="PF00293">
    <property type="entry name" value="NUDIX"/>
    <property type="match status" value="1"/>
</dbReference>
<evidence type="ECO:0000259" key="5">
    <source>
        <dbReference type="PROSITE" id="PS51462"/>
    </source>
</evidence>
<dbReference type="CDD" id="cd04673">
    <property type="entry name" value="NUDIX_ADPRase"/>
    <property type="match status" value="1"/>
</dbReference>